<reference evidence="1" key="1">
    <citation type="submission" date="2020-10" db="EMBL/GenBank/DDBJ databases">
        <authorList>
            <person name="Gilroy R."/>
        </authorList>
    </citation>
    <scope>NUCLEOTIDE SEQUENCE</scope>
    <source>
        <strain evidence="1">1063</strain>
    </source>
</reference>
<evidence type="ECO:0008006" key="3">
    <source>
        <dbReference type="Google" id="ProtNLM"/>
    </source>
</evidence>
<dbReference type="Proteomes" id="UP000824088">
    <property type="component" value="Unassembled WGS sequence"/>
</dbReference>
<sequence>MKTGKQSFKAEKPVYVRSSYTIVGPKEGDGNFADCFDTVLRDDLWGEKSYEKAESKMHREAIRGAICLAGLDFGGIDLMLAGDLLNELSASSLAMRYFKVPFVGLYNACSTFSEGMLLGTALIDGGAADTVTCSTSSHFASAERQYRYPLELGNQRTPTSQWTVTGAGCTVLSSERPTPERDAESRENFAAEMRRMRSECIKKEEVAEKNAEEGKIPGENAEEELFAAKKGVLRDLRRKILRVCRPESLAEPVCDPNYRRTHVIRITGGTFGKVVDFGMNDESNMGGAMAPAAADTLLAHLEDTGASPEDYDAIFTGDLGRFGKQAFEYILAKEGIRLPESYTDCGAAYFKPEQETFQGGSGAGCVNTVFNGYIAKRLERGELRKVLVLATGALLNKDTPLQKETIPGVSHAFVAESEEY</sequence>
<dbReference type="GO" id="GO:0016746">
    <property type="term" value="F:acyltransferase activity"/>
    <property type="evidence" value="ECO:0007669"/>
    <property type="project" value="InterPro"/>
</dbReference>
<reference evidence="1" key="2">
    <citation type="journal article" date="2021" name="PeerJ">
        <title>Extensive microbial diversity within the chicken gut microbiome revealed by metagenomics and culture.</title>
        <authorList>
            <person name="Gilroy R."/>
            <person name="Ravi A."/>
            <person name="Getino M."/>
            <person name="Pursley I."/>
            <person name="Horton D.L."/>
            <person name="Alikhan N.F."/>
            <person name="Baker D."/>
            <person name="Gharbi K."/>
            <person name="Hall N."/>
            <person name="Watson M."/>
            <person name="Adriaenssens E.M."/>
            <person name="Foster-Nyarko E."/>
            <person name="Jarju S."/>
            <person name="Secka A."/>
            <person name="Antonio M."/>
            <person name="Oren A."/>
            <person name="Chaudhuri R.R."/>
            <person name="La Ragione R."/>
            <person name="Hildebrand F."/>
            <person name="Pallen M.J."/>
        </authorList>
    </citation>
    <scope>NUCLEOTIDE SEQUENCE</scope>
    <source>
        <strain evidence="1">1063</strain>
    </source>
</reference>
<comment type="caution">
    <text evidence="1">The sequence shown here is derived from an EMBL/GenBank/DDBJ whole genome shotgun (WGS) entry which is preliminary data.</text>
</comment>
<proteinExistence type="predicted"/>
<dbReference type="InterPro" id="IPR016039">
    <property type="entry name" value="Thiolase-like"/>
</dbReference>
<evidence type="ECO:0000313" key="2">
    <source>
        <dbReference type="Proteomes" id="UP000824088"/>
    </source>
</evidence>
<name>A0A9D1HSP4_9FIRM</name>
<accession>A0A9D1HSP4</accession>
<organism evidence="1 2">
    <name type="scientific">Candidatus Limadaptatus stercorigallinarum</name>
    <dbReference type="NCBI Taxonomy" id="2840845"/>
    <lineage>
        <taxon>Bacteria</taxon>
        <taxon>Bacillati</taxon>
        <taxon>Bacillota</taxon>
        <taxon>Clostridia</taxon>
        <taxon>Eubacteriales</taxon>
        <taxon>Candidatus Limadaptatus</taxon>
    </lineage>
</organism>
<dbReference type="Pfam" id="PF07451">
    <property type="entry name" value="SpoVAD"/>
    <property type="match status" value="2"/>
</dbReference>
<dbReference type="InterPro" id="IPR038369">
    <property type="entry name" value="SpoVAD_sf"/>
</dbReference>
<protein>
    <recommendedName>
        <fullName evidence="3">Stage V sporulation protein AD</fullName>
    </recommendedName>
</protein>
<dbReference type="Gene3D" id="3.40.47.40">
    <property type="entry name" value="Stage V sporulation protein AD"/>
    <property type="match status" value="1"/>
</dbReference>
<dbReference type="SUPFAM" id="SSF53901">
    <property type="entry name" value="Thiolase-like"/>
    <property type="match status" value="1"/>
</dbReference>
<dbReference type="InterPro" id="IPR010894">
    <property type="entry name" value="SpoVAD"/>
</dbReference>
<dbReference type="EMBL" id="DVMN01000060">
    <property type="protein sequence ID" value="HIU21297.1"/>
    <property type="molecule type" value="Genomic_DNA"/>
</dbReference>
<evidence type="ECO:0000313" key="1">
    <source>
        <dbReference type="EMBL" id="HIU21297.1"/>
    </source>
</evidence>
<dbReference type="AlphaFoldDB" id="A0A9D1HSP4"/>
<gene>
    <name evidence="1" type="ORF">IAD51_03525</name>
</gene>